<dbReference type="PROSITE" id="PS50887">
    <property type="entry name" value="GGDEF"/>
    <property type="match status" value="1"/>
</dbReference>
<feature type="transmembrane region" description="Helical" evidence="3">
    <location>
        <begin position="132"/>
        <end position="151"/>
    </location>
</feature>
<dbReference type="NCBIfam" id="TIGR00254">
    <property type="entry name" value="GGDEF"/>
    <property type="match status" value="1"/>
</dbReference>
<dbReference type="InterPro" id="IPR043128">
    <property type="entry name" value="Rev_trsase/Diguanyl_cyclase"/>
</dbReference>
<evidence type="ECO:0000256" key="3">
    <source>
        <dbReference type="SAM" id="Phobius"/>
    </source>
</evidence>
<dbReference type="InterPro" id="IPR029787">
    <property type="entry name" value="Nucleotide_cyclase"/>
</dbReference>
<feature type="transmembrane region" description="Helical" evidence="3">
    <location>
        <begin position="163"/>
        <end position="182"/>
    </location>
</feature>
<dbReference type="KEGG" id="rpx:Rpdx1_3807"/>
<dbReference type="SUPFAM" id="SSF55073">
    <property type="entry name" value="Nucleotide cyclase"/>
    <property type="match status" value="1"/>
</dbReference>
<dbReference type="PANTHER" id="PTHR45138">
    <property type="entry name" value="REGULATORY COMPONENTS OF SENSORY TRANSDUCTION SYSTEM"/>
    <property type="match status" value="1"/>
</dbReference>
<dbReference type="Pfam" id="PF00990">
    <property type="entry name" value="GGDEF"/>
    <property type="match status" value="1"/>
</dbReference>
<feature type="transmembrane region" description="Helical" evidence="3">
    <location>
        <begin position="524"/>
        <end position="544"/>
    </location>
</feature>
<dbReference type="BioCyc" id="RPAL652103:RPDX1_RS18790-MONOMER"/>
<feature type="transmembrane region" description="Helical" evidence="3">
    <location>
        <begin position="246"/>
        <end position="263"/>
    </location>
</feature>
<dbReference type="STRING" id="652103.Rpdx1_3807"/>
<evidence type="ECO:0000313" key="6">
    <source>
        <dbReference type="Proteomes" id="UP000001402"/>
    </source>
</evidence>
<dbReference type="eggNOG" id="COG3706">
    <property type="taxonomic scope" value="Bacteria"/>
</dbReference>
<evidence type="ECO:0000313" key="5">
    <source>
        <dbReference type="EMBL" id="ADU45372.1"/>
    </source>
</evidence>
<comment type="catalytic activity">
    <reaction evidence="2">
        <text>2 GTP = 3',3'-c-di-GMP + 2 diphosphate</text>
        <dbReference type="Rhea" id="RHEA:24898"/>
        <dbReference type="ChEBI" id="CHEBI:33019"/>
        <dbReference type="ChEBI" id="CHEBI:37565"/>
        <dbReference type="ChEBI" id="CHEBI:58805"/>
        <dbReference type="EC" id="2.7.7.65"/>
    </reaction>
</comment>
<evidence type="ECO:0000256" key="1">
    <source>
        <dbReference type="ARBA" id="ARBA00012528"/>
    </source>
</evidence>
<keyword evidence="3" id="KW-0472">Membrane</keyword>
<accession>E6VGX5</accession>
<evidence type="ECO:0000259" key="4">
    <source>
        <dbReference type="PROSITE" id="PS50887"/>
    </source>
</evidence>
<proteinExistence type="predicted"/>
<dbReference type="InterPro" id="IPR029151">
    <property type="entry name" value="Sensor-like_sf"/>
</dbReference>
<keyword evidence="3" id="KW-0812">Transmembrane</keyword>
<dbReference type="Gene3D" id="3.30.450.20">
    <property type="entry name" value="PAS domain"/>
    <property type="match status" value="1"/>
</dbReference>
<dbReference type="SMART" id="SM00267">
    <property type="entry name" value="GGDEF"/>
    <property type="match status" value="1"/>
</dbReference>
<dbReference type="HOGENOM" id="CLU_021524_0_0_5"/>
<dbReference type="EC" id="2.7.7.65" evidence="1"/>
<dbReference type="InterPro" id="IPR050469">
    <property type="entry name" value="Diguanylate_Cyclase"/>
</dbReference>
<feature type="transmembrane region" description="Helical" evidence="3">
    <location>
        <begin position="202"/>
        <end position="225"/>
    </location>
</feature>
<dbReference type="InterPro" id="IPR000160">
    <property type="entry name" value="GGDEF_dom"/>
</dbReference>
<sequence length="741" mass="80701">MLRHLESQLDFIYFFYGLAFILLGVLCLAIASRREQEHRAVVRLTRLTGLFGCVHGASEWLDMIALIVGDTAEFAVARAAVSTLSFVLLAEAGRQGGLSRGIPMPGPWIFGAIVLVIGVIGAVDGVPSADAMARYLLAAPGAVLVGFTLFARRTDYAEAIRPLIIAVAAGFGCYAVAAGVIVEPAPFWPADVVNQDAFQQLTGVPIQLVRGLIAAILAVLTWAAWGRRVMERFAYPDYSVHLKRQFFGVVTILLVILLLGWALTNRLGEIYREGAEAEGNGDAALLVSGFEREIAMADAVVRELATSPTILPLLGGSDAASLGTARSVLQLEAGAVEAIRSLVVDRGGQIVGSSDPSDRNWLGQPNLQAVDWFEKAIAGRPVREFRVDPPQRLRTYLTAAPVRGADGTIQGVAALEISLESLAAVMSRFNRAFFVVDPRGLVIITNRPDEWLRTLWPRPDMPRLQLAEQLGAPARPQMLKREVFGQGWTEFGGRRSYVVRQPIGSSGVSLVLALPVKDIFASRLLGIVITLQVVIAALFYFFGLDRGARDRVQRQLREELQDRTRDLARQAATDALTGLHNRSKFNMRLDEELARSQRTGRPFSLIIFDIDYFKEVNDVYGHPMGDQVLIRLSQTVAASVRRADLLARWGGEEFAVLLADTDAAAAAETAKKLRLLVAHTIFEQVGSITASFGVAQFMPGDNAETLLARADNALYRAKLNGRNRVEISLPTIEAAELSPTT</sequence>
<reference evidence="5" key="1">
    <citation type="submission" date="2010-12" db="EMBL/GenBank/DDBJ databases">
        <title>Complete sequence of Rhodopseudomonas palustris DX-1.</title>
        <authorList>
            <consortium name="US DOE Joint Genome Institute"/>
            <person name="Lucas S."/>
            <person name="Copeland A."/>
            <person name="Lapidus A."/>
            <person name="Cheng J.-F."/>
            <person name="Goodwin L."/>
            <person name="Pitluck S."/>
            <person name="Misra M."/>
            <person name="Chertkov O."/>
            <person name="Detter J.C."/>
            <person name="Han C."/>
            <person name="Tapia R."/>
            <person name="Land M."/>
            <person name="Hauser L."/>
            <person name="Kyrpides N."/>
            <person name="Ivanova N."/>
            <person name="Ovchinnikova G."/>
            <person name="Logan B."/>
            <person name="Oda Y."/>
            <person name="Harwood C."/>
            <person name="Woyke T."/>
        </authorList>
    </citation>
    <scope>NUCLEOTIDE SEQUENCE [LARGE SCALE GENOMIC DNA]</scope>
    <source>
        <strain evidence="5">DX-1</strain>
    </source>
</reference>
<feature type="transmembrane region" description="Helical" evidence="3">
    <location>
        <begin position="12"/>
        <end position="32"/>
    </location>
</feature>
<dbReference type="FunFam" id="3.30.70.270:FF:000001">
    <property type="entry name" value="Diguanylate cyclase domain protein"/>
    <property type="match status" value="1"/>
</dbReference>
<dbReference type="PANTHER" id="PTHR45138:SF9">
    <property type="entry name" value="DIGUANYLATE CYCLASE DGCM-RELATED"/>
    <property type="match status" value="1"/>
</dbReference>
<organism evidence="5 6">
    <name type="scientific">Rhodopseudomonas palustris (strain DX-1)</name>
    <dbReference type="NCBI Taxonomy" id="652103"/>
    <lineage>
        <taxon>Bacteria</taxon>
        <taxon>Pseudomonadati</taxon>
        <taxon>Pseudomonadota</taxon>
        <taxon>Alphaproteobacteria</taxon>
        <taxon>Hyphomicrobiales</taxon>
        <taxon>Nitrobacteraceae</taxon>
        <taxon>Rhodopseudomonas</taxon>
    </lineage>
</organism>
<feature type="transmembrane region" description="Helical" evidence="3">
    <location>
        <begin position="105"/>
        <end position="126"/>
    </location>
</feature>
<protein>
    <recommendedName>
        <fullName evidence="1">diguanylate cyclase</fullName>
        <ecNumber evidence="1">2.7.7.65</ecNumber>
    </recommendedName>
</protein>
<dbReference type="CDD" id="cd01949">
    <property type="entry name" value="GGDEF"/>
    <property type="match status" value="1"/>
</dbReference>
<dbReference type="EMBL" id="CP002418">
    <property type="protein sequence ID" value="ADU45372.1"/>
    <property type="molecule type" value="Genomic_DNA"/>
</dbReference>
<dbReference type="SUPFAM" id="SSF103190">
    <property type="entry name" value="Sensory domain-like"/>
    <property type="match status" value="1"/>
</dbReference>
<dbReference type="OrthoDB" id="9812260at2"/>
<dbReference type="Proteomes" id="UP000001402">
    <property type="component" value="Chromosome"/>
</dbReference>
<dbReference type="GO" id="GO:0052621">
    <property type="term" value="F:diguanylate cyclase activity"/>
    <property type="evidence" value="ECO:0007669"/>
    <property type="project" value="UniProtKB-EC"/>
</dbReference>
<feature type="domain" description="GGDEF" evidence="4">
    <location>
        <begin position="601"/>
        <end position="730"/>
    </location>
</feature>
<gene>
    <name evidence="5" type="ordered locus">Rpdx1_3807</name>
</gene>
<dbReference type="AlphaFoldDB" id="E6VGX5"/>
<name>E6VGX5_RHOPX</name>
<dbReference type="Gene3D" id="3.30.70.270">
    <property type="match status" value="1"/>
</dbReference>
<evidence type="ECO:0000256" key="2">
    <source>
        <dbReference type="ARBA" id="ARBA00034247"/>
    </source>
</evidence>
<keyword evidence="3" id="KW-1133">Transmembrane helix</keyword>